<organism evidence="2 3">
    <name type="scientific">Virgibacillus massiliensis</name>
    <dbReference type="NCBI Taxonomy" id="1462526"/>
    <lineage>
        <taxon>Bacteria</taxon>
        <taxon>Bacillati</taxon>
        <taxon>Bacillota</taxon>
        <taxon>Bacilli</taxon>
        <taxon>Bacillales</taxon>
        <taxon>Bacillaceae</taxon>
        <taxon>Virgibacillus</taxon>
    </lineage>
</organism>
<evidence type="ECO:0000313" key="3">
    <source>
        <dbReference type="Proteomes" id="UP000028875"/>
    </source>
</evidence>
<proteinExistence type="predicted"/>
<evidence type="ECO:0000313" key="2">
    <source>
        <dbReference type="EMBL" id="CDQ41081.1"/>
    </source>
</evidence>
<keyword evidence="1" id="KW-0812">Transmembrane</keyword>
<feature type="transmembrane region" description="Helical" evidence="1">
    <location>
        <begin position="72"/>
        <end position="93"/>
    </location>
</feature>
<comment type="caution">
    <text evidence="2">The sequence shown here is derived from an EMBL/GenBank/DDBJ whole genome shotgun (WGS) entry which is preliminary data.</text>
</comment>
<accession>A0A024QGL0</accession>
<evidence type="ECO:0000256" key="1">
    <source>
        <dbReference type="SAM" id="Phobius"/>
    </source>
</evidence>
<dbReference type="InterPro" id="IPR021560">
    <property type="entry name" value="DUF3021"/>
</dbReference>
<keyword evidence="1" id="KW-0472">Membrane</keyword>
<dbReference type="eggNOG" id="ENOG5031YHB">
    <property type="taxonomic scope" value="Bacteria"/>
</dbReference>
<name>A0A024QGL0_9BACI</name>
<reference evidence="3" key="2">
    <citation type="submission" date="2014-05" db="EMBL/GenBank/DDBJ databases">
        <title>Draft genome sequence of Virgibacillus massiliensis Vm-5.</title>
        <authorList>
            <person name="Khelaifia S."/>
            <person name="Croce O."/>
            <person name="Lagier J.C."/>
            <person name="Raoult D."/>
        </authorList>
    </citation>
    <scope>NUCLEOTIDE SEQUENCE [LARGE SCALE GENOMIC DNA]</scope>
    <source>
        <strain evidence="3">Vm-5</strain>
    </source>
</reference>
<gene>
    <name evidence="2" type="ORF">BN990_03433</name>
</gene>
<feature type="transmembrane region" description="Helical" evidence="1">
    <location>
        <begin position="99"/>
        <end position="121"/>
    </location>
</feature>
<feature type="transmembrane region" description="Helical" evidence="1">
    <location>
        <begin position="9"/>
        <end position="30"/>
    </location>
</feature>
<dbReference type="STRING" id="1462526.BN990_03433"/>
<dbReference type="EMBL" id="CCDP010000002">
    <property type="protein sequence ID" value="CDQ41081.1"/>
    <property type="molecule type" value="Genomic_DNA"/>
</dbReference>
<keyword evidence="3" id="KW-1185">Reference proteome</keyword>
<feature type="transmembrane region" description="Helical" evidence="1">
    <location>
        <begin position="42"/>
        <end position="60"/>
    </location>
</feature>
<dbReference type="Proteomes" id="UP000028875">
    <property type="component" value="Unassembled WGS sequence"/>
</dbReference>
<protein>
    <recommendedName>
        <fullName evidence="4">DUF3021 family protein</fullName>
    </recommendedName>
</protein>
<keyword evidence="1" id="KW-1133">Transmembrane helix</keyword>
<reference evidence="2 3" key="1">
    <citation type="submission" date="2014-03" db="EMBL/GenBank/DDBJ databases">
        <authorList>
            <person name="Urmite Genomes U."/>
        </authorList>
    </citation>
    <scope>NUCLEOTIDE SEQUENCE [LARGE SCALE GENOMIC DNA]</scope>
    <source>
        <strain evidence="2 3">Vm-5</strain>
    </source>
</reference>
<evidence type="ECO:0008006" key="4">
    <source>
        <dbReference type="Google" id="ProtNLM"/>
    </source>
</evidence>
<dbReference type="Pfam" id="PF11457">
    <property type="entry name" value="DUF3021"/>
    <property type="match status" value="1"/>
</dbReference>
<sequence>MIVEILKRSIIGIAIGAIFTFIALTGMVIGDAEASIAEVWKYMLGNLLIGTYFGLSSFLYEFDKWSPLKRTIIHFSLSITVYFIIAFAVDWLPFQPLSFLIGALLFISAYILFWAGAQFFAKRLASSMNEYLDKKR</sequence>
<dbReference type="AlphaFoldDB" id="A0A024QGL0"/>
<dbReference type="OrthoDB" id="2735472at2"/>
<dbReference type="RefSeq" id="WP_021288765.1">
    <property type="nucleotide sequence ID" value="NZ_BNER01000007.1"/>
</dbReference>